<keyword evidence="2" id="KW-1133">Transmembrane helix</keyword>
<feature type="transmembrane region" description="Helical" evidence="2">
    <location>
        <begin position="7"/>
        <end position="32"/>
    </location>
</feature>
<organism evidence="3 4">
    <name type="scientific">Microbacterium pullorum</name>
    <dbReference type="NCBI Taxonomy" id="2762236"/>
    <lineage>
        <taxon>Bacteria</taxon>
        <taxon>Bacillati</taxon>
        <taxon>Actinomycetota</taxon>
        <taxon>Actinomycetes</taxon>
        <taxon>Micrococcales</taxon>
        <taxon>Microbacteriaceae</taxon>
        <taxon>Microbacterium</taxon>
    </lineage>
</organism>
<name>A0ABR8S3M0_9MICO</name>
<keyword evidence="2" id="KW-0472">Membrane</keyword>
<protein>
    <recommendedName>
        <fullName evidence="5">Tfp pilus assembly protein PilO</fullName>
    </recommendedName>
</protein>
<dbReference type="EMBL" id="JACSQP010000005">
    <property type="protein sequence ID" value="MBD7958083.1"/>
    <property type="molecule type" value="Genomic_DNA"/>
</dbReference>
<keyword evidence="4" id="KW-1185">Reference proteome</keyword>
<dbReference type="Proteomes" id="UP000648352">
    <property type="component" value="Unassembled WGS sequence"/>
</dbReference>
<feature type="region of interest" description="Disordered" evidence="1">
    <location>
        <begin position="137"/>
        <end position="163"/>
    </location>
</feature>
<evidence type="ECO:0000256" key="1">
    <source>
        <dbReference type="SAM" id="MobiDB-lite"/>
    </source>
</evidence>
<dbReference type="RefSeq" id="WP_191719257.1">
    <property type="nucleotide sequence ID" value="NZ_JACSQP010000005.1"/>
</dbReference>
<evidence type="ECO:0008006" key="5">
    <source>
        <dbReference type="Google" id="ProtNLM"/>
    </source>
</evidence>
<evidence type="ECO:0000313" key="3">
    <source>
        <dbReference type="EMBL" id="MBD7958083.1"/>
    </source>
</evidence>
<gene>
    <name evidence="3" type="ORF">H9651_10570</name>
</gene>
<reference evidence="3 4" key="1">
    <citation type="submission" date="2020-08" db="EMBL/GenBank/DDBJ databases">
        <title>A Genomic Blueprint of the Chicken Gut Microbiome.</title>
        <authorList>
            <person name="Gilroy R."/>
            <person name="Ravi A."/>
            <person name="Getino M."/>
            <person name="Pursley I."/>
            <person name="Horton D.L."/>
            <person name="Alikhan N.-F."/>
            <person name="Baker D."/>
            <person name="Gharbi K."/>
            <person name="Hall N."/>
            <person name="Watson M."/>
            <person name="Adriaenssens E.M."/>
            <person name="Foster-Nyarko E."/>
            <person name="Jarju S."/>
            <person name="Secka A."/>
            <person name="Antonio M."/>
            <person name="Oren A."/>
            <person name="Chaudhuri R."/>
            <person name="La Ragione R.M."/>
            <person name="Hildebrand F."/>
            <person name="Pallen M.J."/>
        </authorList>
    </citation>
    <scope>NUCLEOTIDE SEQUENCE [LARGE SCALE GENOMIC DNA]</scope>
    <source>
        <strain evidence="3 4">Sa4CUA7</strain>
    </source>
</reference>
<evidence type="ECO:0000256" key="2">
    <source>
        <dbReference type="SAM" id="Phobius"/>
    </source>
</evidence>
<evidence type="ECO:0000313" key="4">
    <source>
        <dbReference type="Proteomes" id="UP000648352"/>
    </source>
</evidence>
<accession>A0ABR8S3M0</accession>
<keyword evidence="2" id="KW-0812">Transmembrane</keyword>
<comment type="caution">
    <text evidence="3">The sequence shown here is derived from an EMBL/GenBank/DDBJ whole genome shotgun (WGS) entry which is preliminary data.</text>
</comment>
<sequence length="225" mass="23250">MNAPKQIVNLLGAVFVAGVVVAGVTLGALPLYGNAQANDESTRSVAQTNDIYDIQLQQLTADAVRIAEIDANVAALRAEIPARPQLDDLHEIVVGAAADVGARIVSVVAVEPVPWTARPSLGEQTAPAAPAVVDVNASDEEEAETDDAAAEPAPPPVPDAVSPQQQVRVTISVEVADTQQAAAFVDALGRGPRLIGVESAVVAGENNELTLTVTVQTFIRTEDPS</sequence>
<feature type="compositionally biased region" description="Acidic residues" evidence="1">
    <location>
        <begin position="137"/>
        <end position="149"/>
    </location>
</feature>
<proteinExistence type="predicted"/>